<keyword evidence="4" id="KW-0720">Serine protease</keyword>
<evidence type="ECO:0000256" key="3">
    <source>
        <dbReference type="ARBA" id="ARBA00022801"/>
    </source>
</evidence>
<dbReference type="SMART" id="SM00245">
    <property type="entry name" value="TSPc"/>
    <property type="match status" value="1"/>
</dbReference>
<proteinExistence type="inferred from homology"/>
<dbReference type="Gene3D" id="3.30.750.44">
    <property type="match status" value="1"/>
</dbReference>
<dbReference type="OrthoDB" id="9812068at2"/>
<feature type="chain" id="PRO_5013204372" evidence="5">
    <location>
        <begin position="23"/>
        <end position="475"/>
    </location>
</feature>
<evidence type="ECO:0000256" key="1">
    <source>
        <dbReference type="ARBA" id="ARBA00009179"/>
    </source>
</evidence>
<dbReference type="PROSITE" id="PS50106">
    <property type="entry name" value="PDZ"/>
    <property type="match status" value="1"/>
</dbReference>
<dbReference type="InterPro" id="IPR036034">
    <property type="entry name" value="PDZ_sf"/>
</dbReference>
<keyword evidence="8" id="KW-1185">Reference proteome</keyword>
<dbReference type="InterPro" id="IPR001478">
    <property type="entry name" value="PDZ"/>
</dbReference>
<dbReference type="GO" id="GO:0004175">
    <property type="term" value="F:endopeptidase activity"/>
    <property type="evidence" value="ECO:0007669"/>
    <property type="project" value="TreeGrafter"/>
</dbReference>
<dbReference type="KEGG" id="dfg:B0537_07500"/>
<dbReference type="Gene3D" id="3.90.226.10">
    <property type="entry name" value="2-enoyl-CoA Hydratase, Chain A, domain 1"/>
    <property type="match status" value="1"/>
</dbReference>
<dbReference type="GO" id="GO:0008236">
    <property type="term" value="F:serine-type peptidase activity"/>
    <property type="evidence" value="ECO:0007669"/>
    <property type="project" value="UniProtKB-KW"/>
</dbReference>
<dbReference type="PANTHER" id="PTHR32060:SF30">
    <property type="entry name" value="CARBOXY-TERMINAL PROCESSING PROTEASE CTPA"/>
    <property type="match status" value="1"/>
</dbReference>
<accession>A0A1S6IVZ3</accession>
<dbReference type="SUPFAM" id="SSF50156">
    <property type="entry name" value="PDZ domain-like"/>
    <property type="match status" value="1"/>
</dbReference>
<dbReference type="SUPFAM" id="SSF55383">
    <property type="entry name" value="Copper amine oxidase, domain N"/>
    <property type="match status" value="1"/>
</dbReference>
<dbReference type="Pfam" id="PF22694">
    <property type="entry name" value="CtpB_N-like"/>
    <property type="match status" value="1"/>
</dbReference>
<dbReference type="InterPro" id="IPR012854">
    <property type="entry name" value="Cu_amine_oxidase-like_N"/>
</dbReference>
<dbReference type="Gene3D" id="2.30.42.10">
    <property type="match status" value="1"/>
</dbReference>
<evidence type="ECO:0000313" key="8">
    <source>
        <dbReference type="Proteomes" id="UP000189464"/>
    </source>
</evidence>
<dbReference type="NCBIfam" id="TIGR00225">
    <property type="entry name" value="prc"/>
    <property type="match status" value="1"/>
</dbReference>
<feature type="signal peptide" evidence="5">
    <location>
        <begin position="1"/>
        <end position="22"/>
    </location>
</feature>
<dbReference type="RefSeq" id="WP_077713970.1">
    <property type="nucleotide sequence ID" value="NZ_CP019698.1"/>
</dbReference>
<dbReference type="Pfam" id="PF03572">
    <property type="entry name" value="Peptidase_S41"/>
    <property type="match status" value="1"/>
</dbReference>
<dbReference type="Pfam" id="PF07833">
    <property type="entry name" value="Cu_amine_oxidN1"/>
    <property type="match status" value="1"/>
</dbReference>
<dbReference type="SUPFAM" id="SSF52096">
    <property type="entry name" value="ClpP/crotonase"/>
    <property type="match status" value="1"/>
</dbReference>
<evidence type="ECO:0000313" key="7">
    <source>
        <dbReference type="EMBL" id="AQS58943.1"/>
    </source>
</evidence>
<dbReference type="GO" id="GO:0006508">
    <property type="term" value="P:proteolysis"/>
    <property type="evidence" value="ECO:0007669"/>
    <property type="project" value="UniProtKB-KW"/>
</dbReference>
<dbReference type="GO" id="GO:0030288">
    <property type="term" value="C:outer membrane-bounded periplasmic space"/>
    <property type="evidence" value="ECO:0007669"/>
    <property type="project" value="TreeGrafter"/>
</dbReference>
<organism evidence="7 8">
    <name type="scientific">Desulforamulus ferrireducens</name>
    <dbReference type="NCBI Taxonomy" id="1833852"/>
    <lineage>
        <taxon>Bacteria</taxon>
        <taxon>Bacillati</taxon>
        <taxon>Bacillota</taxon>
        <taxon>Clostridia</taxon>
        <taxon>Eubacteriales</taxon>
        <taxon>Peptococcaceae</taxon>
        <taxon>Desulforamulus</taxon>
    </lineage>
</organism>
<reference evidence="7 8" key="1">
    <citation type="journal article" date="2016" name="Int. J. Syst. Evol. Microbiol.">
        <title>Desulfotomaculum ferrireducens sp. nov., a moderately thermophilic sulfate-reducing and dissimilatory Fe(III)-reducing bacterium isolated from compost.</title>
        <authorList>
            <person name="Yang G."/>
            <person name="Guo J."/>
            <person name="Zhuang L."/>
            <person name="Yuan Y."/>
            <person name="Zhou S."/>
        </authorList>
    </citation>
    <scope>NUCLEOTIDE SEQUENCE [LARGE SCALE GENOMIC DNA]</scope>
    <source>
        <strain evidence="7 8">GSS09</strain>
    </source>
</reference>
<dbReference type="FunFam" id="2.30.42.10:FF:000063">
    <property type="entry name" value="Peptidase, S41 family"/>
    <property type="match status" value="1"/>
</dbReference>
<name>A0A1S6IVZ3_9FIRM</name>
<gene>
    <name evidence="7" type="ORF">B0537_07500</name>
</gene>
<dbReference type="CDD" id="cd06782">
    <property type="entry name" value="cpPDZ_CPP-like"/>
    <property type="match status" value="1"/>
</dbReference>
<dbReference type="InterPro" id="IPR004447">
    <property type="entry name" value="Peptidase_S41A"/>
</dbReference>
<protein>
    <submittedName>
        <fullName evidence="7">Peptidase S41</fullName>
    </submittedName>
</protein>
<dbReference type="SMART" id="SM00228">
    <property type="entry name" value="PDZ"/>
    <property type="match status" value="1"/>
</dbReference>
<comment type="similarity">
    <text evidence="1">Belongs to the peptidase S41A family.</text>
</comment>
<dbReference type="InterPro" id="IPR029045">
    <property type="entry name" value="ClpP/crotonase-like_dom_sf"/>
</dbReference>
<evidence type="ECO:0000256" key="2">
    <source>
        <dbReference type="ARBA" id="ARBA00022670"/>
    </source>
</evidence>
<feature type="domain" description="PDZ" evidence="6">
    <location>
        <begin position="87"/>
        <end position="147"/>
    </location>
</feature>
<dbReference type="InterPro" id="IPR055210">
    <property type="entry name" value="CtpA/B_N"/>
</dbReference>
<dbReference type="Gene3D" id="3.30.457.10">
    <property type="entry name" value="Copper amine oxidase-like, N-terminal domain"/>
    <property type="match status" value="1"/>
</dbReference>
<evidence type="ECO:0000256" key="5">
    <source>
        <dbReference type="SAM" id="SignalP"/>
    </source>
</evidence>
<keyword evidence="3" id="KW-0378">Hydrolase</keyword>
<dbReference type="AlphaFoldDB" id="A0A1S6IVZ3"/>
<keyword evidence="2" id="KW-0645">Protease</keyword>
<keyword evidence="5" id="KW-0732">Signal</keyword>
<evidence type="ECO:0000259" key="6">
    <source>
        <dbReference type="PROSITE" id="PS50106"/>
    </source>
</evidence>
<dbReference type="GO" id="GO:0007165">
    <property type="term" value="P:signal transduction"/>
    <property type="evidence" value="ECO:0007669"/>
    <property type="project" value="TreeGrafter"/>
</dbReference>
<dbReference type="Pfam" id="PF17820">
    <property type="entry name" value="PDZ_6"/>
    <property type="match status" value="1"/>
</dbReference>
<dbReference type="InterPro" id="IPR005151">
    <property type="entry name" value="Tail-specific_protease"/>
</dbReference>
<dbReference type="InterPro" id="IPR036582">
    <property type="entry name" value="Mao_N_sf"/>
</dbReference>
<dbReference type="InterPro" id="IPR041489">
    <property type="entry name" value="PDZ_6"/>
</dbReference>
<dbReference type="STRING" id="1833852.B0537_07500"/>
<dbReference type="EMBL" id="CP019698">
    <property type="protein sequence ID" value="AQS58943.1"/>
    <property type="molecule type" value="Genomic_DNA"/>
</dbReference>
<evidence type="ECO:0000256" key="4">
    <source>
        <dbReference type="ARBA" id="ARBA00022825"/>
    </source>
</evidence>
<sequence length="475" mass="52121">MLKKLIVLISLIALLWSPTAFAAEDKALTNATTLGEIFGYISNYHLHKPDIDQLTNSAIKGMLDQLGDPYTVYFSPGELDKFSGELNGDFEGIGAELEIREHLPYVVRVFNGSPAEQAGLRSGDVILSIDNNSTQGKTLTQVVEQLRGKKGTKVRIMVKRVGQPDFPLEITRNTIDLPTVTDNILEGQVGYIAVDSFGLETGEEFGNALIKLKEEGIKYLIIDLRYNGGGYVDAALEIAGYLLGKDKIVLLTEDREKYSDSYATELDALIAPLPMVVLVNDQSASAAEILAGALQDYGRATLVGTNTYGKGTVQDILPLGNGGALKMTTAYYLTPKGRRIDGQGLQPDRYIATPELQILAAKQILLQEKPVITFTAEKTISTAGETLSLPVGYHKENDQFFVPLRLTLEALGYEVKWDEQTGNIEVKDKNNTWQLTNHSLVNGSSKLMTQPLRRINGYTYISTEDLQLLGIEVVI</sequence>
<dbReference type="Proteomes" id="UP000189464">
    <property type="component" value="Chromosome"/>
</dbReference>
<dbReference type="CDD" id="cd07560">
    <property type="entry name" value="Peptidase_S41_CPP"/>
    <property type="match status" value="1"/>
</dbReference>
<dbReference type="PANTHER" id="PTHR32060">
    <property type="entry name" value="TAIL-SPECIFIC PROTEASE"/>
    <property type="match status" value="1"/>
</dbReference>